<dbReference type="KEGG" id="mng:MNEG_2029"/>
<gene>
    <name evidence="9" type="ORF">MNEG_2029</name>
</gene>
<evidence type="ECO:0000313" key="10">
    <source>
        <dbReference type="Proteomes" id="UP000054498"/>
    </source>
</evidence>
<dbReference type="Proteomes" id="UP000054498">
    <property type="component" value="Unassembled WGS sequence"/>
</dbReference>
<evidence type="ECO:0000256" key="4">
    <source>
        <dbReference type="ARBA" id="ARBA00022448"/>
    </source>
</evidence>
<evidence type="ECO:0000256" key="5">
    <source>
        <dbReference type="ARBA" id="ARBA00022729"/>
    </source>
</evidence>
<comment type="function">
    <text evidence="1">Catalyzes the intermembrane transfer of phosphatidylglycerol and phosphatidylinositol.</text>
</comment>
<keyword evidence="4" id="KW-0813">Transport</keyword>
<dbReference type="SMART" id="SM00737">
    <property type="entry name" value="ML"/>
    <property type="match status" value="1"/>
</dbReference>
<dbReference type="Gene3D" id="2.60.40.770">
    <property type="match status" value="1"/>
</dbReference>
<dbReference type="InterPro" id="IPR039670">
    <property type="entry name" value="NPC2-like"/>
</dbReference>
<keyword evidence="10" id="KW-1185">Reference proteome</keyword>
<comment type="similarity">
    <text evidence="2">Belongs to the NPC2 family.</text>
</comment>
<dbReference type="STRING" id="145388.A0A0D2N052"/>
<dbReference type="SUPFAM" id="SSF81296">
    <property type="entry name" value="E set domains"/>
    <property type="match status" value="1"/>
</dbReference>
<dbReference type="PANTHER" id="PTHR11306:SF0">
    <property type="entry name" value="PHOSPHATIDYLGLYCEROL_PHOSPHATIDYLINOSITOL TRANSFER PROTEIN"/>
    <property type="match status" value="1"/>
</dbReference>
<evidence type="ECO:0000256" key="7">
    <source>
        <dbReference type="SAM" id="SignalP"/>
    </source>
</evidence>
<dbReference type="GO" id="GO:0015918">
    <property type="term" value="P:sterol transport"/>
    <property type="evidence" value="ECO:0007669"/>
    <property type="project" value="InterPro"/>
</dbReference>
<evidence type="ECO:0000256" key="1">
    <source>
        <dbReference type="ARBA" id="ARBA00002053"/>
    </source>
</evidence>
<dbReference type="PANTHER" id="PTHR11306">
    <property type="entry name" value="NIEMANN PICK TYPE C2 PROTEIN NPC2-RELATED"/>
    <property type="match status" value="1"/>
</dbReference>
<feature type="chain" id="PRO_5002247712" description="MD-2-related lipid-recognition domain-containing protein" evidence="7">
    <location>
        <begin position="21"/>
        <end position="181"/>
    </location>
</feature>
<dbReference type="InterPro" id="IPR014756">
    <property type="entry name" value="Ig_E-set"/>
</dbReference>
<keyword evidence="5 7" id="KW-0732">Signal</keyword>
<dbReference type="AlphaFoldDB" id="A0A0D2N052"/>
<keyword evidence="6" id="KW-0445">Lipid transport</keyword>
<feature type="signal peptide" evidence="7">
    <location>
        <begin position="1"/>
        <end position="20"/>
    </location>
</feature>
<evidence type="ECO:0000313" key="9">
    <source>
        <dbReference type="EMBL" id="KIZ05937.1"/>
    </source>
</evidence>
<comment type="subunit">
    <text evidence="3">Monomer.</text>
</comment>
<dbReference type="EMBL" id="KK100438">
    <property type="protein sequence ID" value="KIZ05937.1"/>
    <property type="molecule type" value="Genomic_DNA"/>
</dbReference>
<dbReference type="InterPro" id="IPR003172">
    <property type="entry name" value="ML_dom"/>
</dbReference>
<organism evidence="9 10">
    <name type="scientific">Monoraphidium neglectum</name>
    <dbReference type="NCBI Taxonomy" id="145388"/>
    <lineage>
        <taxon>Eukaryota</taxon>
        <taxon>Viridiplantae</taxon>
        <taxon>Chlorophyta</taxon>
        <taxon>core chlorophytes</taxon>
        <taxon>Chlorophyceae</taxon>
        <taxon>CS clade</taxon>
        <taxon>Sphaeropleales</taxon>
        <taxon>Selenastraceae</taxon>
        <taxon>Monoraphidium</taxon>
    </lineage>
</organism>
<dbReference type="OrthoDB" id="6409159at2759"/>
<evidence type="ECO:0000259" key="8">
    <source>
        <dbReference type="SMART" id="SM00737"/>
    </source>
</evidence>
<dbReference type="GO" id="GO:0032934">
    <property type="term" value="F:sterol binding"/>
    <property type="evidence" value="ECO:0007669"/>
    <property type="project" value="InterPro"/>
</dbReference>
<accession>A0A0D2N052</accession>
<dbReference type="Pfam" id="PF02221">
    <property type="entry name" value="E1_DerP2_DerF2"/>
    <property type="match status" value="1"/>
</dbReference>
<evidence type="ECO:0000256" key="2">
    <source>
        <dbReference type="ARBA" id="ARBA00006370"/>
    </source>
</evidence>
<proteinExistence type="inferred from homology"/>
<evidence type="ECO:0000256" key="3">
    <source>
        <dbReference type="ARBA" id="ARBA00011245"/>
    </source>
</evidence>
<protein>
    <recommendedName>
        <fullName evidence="8">MD-2-related lipid-recognition domain-containing protein</fullName>
    </recommendedName>
</protein>
<dbReference type="RefSeq" id="XP_013904956.1">
    <property type="nucleotide sequence ID" value="XM_014049502.1"/>
</dbReference>
<evidence type="ECO:0000256" key="6">
    <source>
        <dbReference type="ARBA" id="ARBA00023055"/>
    </source>
</evidence>
<reference evidence="9 10" key="1">
    <citation type="journal article" date="2013" name="BMC Genomics">
        <title>Reconstruction of the lipid metabolism for the microalga Monoraphidium neglectum from its genome sequence reveals characteristics suitable for biofuel production.</title>
        <authorList>
            <person name="Bogen C."/>
            <person name="Al-Dilaimi A."/>
            <person name="Albersmeier A."/>
            <person name="Wichmann J."/>
            <person name="Grundmann M."/>
            <person name="Rupp O."/>
            <person name="Lauersen K.J."/>
            <person name="Blifernez-Klassen O."/>
            <person name="Kalinowski J."/>
            <person name="Goesmann A."/>
            <person name="Mussgnug J.H."/>
            <person name="Kruse O."/>
        </authorList>
    </citation>
    <scope>NUCLEOTIDE SEQUENCE [LARGE SCALE GENOMIC DNA]</scope>
    <source>
        <strain evidence="9 10">SAG 48.87</strain>
    </source>
</reference>
<feature type="domain" description="MD-2-related lipid-recognition" evidence="8">
    <location>
        <begin position="23"/>
        <end position="137"/>
    </location>
</feature>
<dbReference type="GeneID" id="25734907"/>
<sequence>MQSAALIALLVVTCARSAAAFTWEACDAATAPFKPSEVVLLPDPPVIGNQVSFTIKGSADRDVAAGSISMSVSFVGTPIYETSDDLCTKTACPIAPGPLEVKYVQDLPPIAPPGDYDVTLKARDVTNNELLCVTVHFTMVPAPSAVRAVQASSSGSGLVIGANAERERLVATSRKLLFLKL</sequence>
<name>A0A0D2N052_9CHLO</name>